<comment type="caution">
    <text evidence="1">The sequence shown here is derived from an EMBL/GenBank/DDBJ whole genome shotgun (WGS) entry which is preliminary data.</text>
</comment>
<proteinExistence type="predicted"/>
<keyword evidence="2" id="KW-1185">Reference proteome</keyword>
<name>A0ABQ1WKI7_9BACT</name>
<evidence type="ECO:0000313" key="1">
    <source>
        <dbReference type="EMBL" id="GGG34572.1"/>
    </source>
</evidence>
<sequence>MREIEWEPGERKGCQIAASPNAAIYAGACTLDVGPRPEMAASLFQMLCQRPSPYLAGHGFQAAEVGADKY</sequence>
<evidence type="ECO:0000313" key="2">
    <source>
        <dbReference type="Proteomes" id="UP000601361"/>
    </source>
</evidence>
<reference evidence="2" key="1">
    <citation type="journal article" date="2019" name="Int. J. Syst. Evol. Microbiol.">
        <title>The Global Catalogue of Microorganisms (GCM) 10K type strain sequencing project: providing services to taxonomists for standard genome sequencing and annotation.</title>
        <authorList>
            <consortium name="The Broad Institute Genomics Platform"/>
            <consortium name="The Broad Institute Genome Sequencing Center for Infectious Disease"/>
            <person name="Wu L."/>
            <person name="Ma J."/>
        </authorList>
    </citation>
    <scope>NUCLEOTIDE SEQUENCE [LARGE SCALE GENOMIC DNA]</scope>
    <source>
        <strain evidence="2">CGMCC 1.12990</strain>
    </source>
</reference>
<gene>
    <name evidence="1" type="ORF">GCM10011378_08720</name>
</gene>
<accession>A0ABQ1WKI7</accession>
<dbReference type="EMBL" id="BMGS01000002">
    <property type="protein sequence ID" value="GGG34572.1"/>
    <property type="molecule type" value="Genomic_DNA"/>
</dbReference>
<dbReference type="Proteomes" id="UP000601361">
    <property type="component" value="Unassembled WGS sequence"/>
</dbReference>
<organism evidence="1 2">
    <name type="scientific">Hymenobacter glacieicola</name>
    <dbReference type="NCBI Taxonomy" id="1562124"/>
    <lineage>
        <taxon>Bacteria</taxon>
        <taxon>Pseudomonadati</taxon>
        <taxon>Bacteroidota</taxon>
        <taxon>Cytophagia</taxon>
        <taxon>Cytophagales</taxon>
        <taxon>Hymenobacteraceae</taxon>
        <taxon>Hymenobacter</taxon>
    </lineage>
</organism>
<protein>
    <submittedName>
        <fullName evidence="1">Uncharacterized protein</fullName>
    </submittedName>
</protein>